<feature type="region of interest" description="Disordered" evidence="4">
    <location>
        <begin position="84"/>
        <end position="149"/>
    </location>
</feature>
<keyword evidence="1" id="KW-0646">Protease inhibitor</keyword>
<name>A0AB34HN87_ESCRO</name>
<evidence type="ECO:0000313" key="7">
    <source>
        <dbReference type="Proteomes" id="UP001159641"/>
    </source>
</evidence>
<keyword evidence="7" id="KW-1185">Reference proteome</keyword>
<organism evidence="6 7">
    <name type="scientific">Eschrichtius robustus</name>
    <name type="common">California gray whale</name>
    <name type="synonym">Eschrichtius gibbosus</name>
    <dbReference type="NCBI Taxonomy" id="9764"/>
    <lineage>
        <taxon>Eukaryota</taxon>
        <taxon>Metazoa</taxon>
        <taxon>Chordata</taxon>
        <taxon>Craniata</taxon>
        <taxon>Vertebrata</taxon>
        <taxon>Euteleostomi</taxon>
        <taxon>Mammalia</taxon>
        <taxon>Eutheria</taxon>
        <taxon>Laurasiatheria</taxon>
        <taxon>Artiodactyla</taxon>
        <taxon>Whippomorpha</taxon>
        <taxon>Cetacea</taxon>
        <taxon>Mysticeti</taxon>
        <taxon>Eschrichtiidae</taxon>
        <taxon>Eschrichtius</taxon>
    </lineage>
</organism>
<comment type="caution">
    <text evidence="6">The sequence shown here is derived from an EMBL/GenBank/DDBJ whole genome shotgun (WGS) entry which is preliminary data.</text>
</comment>
<dbReference type="PANTHER" id="PTHR47247">
    <property type="entry name" value="KUNITZ-TYPE PROTEASE INHIBITOR 2"/>
    <property type="match status" value="1"/>
</dbReference>
<dbReference type="Proteomes" id="UP001159641">
    <property type="component" value="Unassembled WGS sequence"/>
</dbReference>
<keyword evidence="5" id="KW-0472">Membrane</keyword>
<evidence type="ECO:0000256" key="2">
    <source>
        <dbReference type="ARBA" id="ARBA00022900"/>
    </source>
</evidence>
<reference evidence="6 7" key="1">
    <citation type="submission" date="2022-11" db="EMBL/GenBank/DDBJ databases">
        <title>Whole genome sequence of Eschrichtius robustus ER-17-0199.</title>
        <authorList>
            <person name="Bruniche-Olsen A."/>
            <person name="Black A.N."/>
            <person name="Fields C.J."/>
            <person name="Walden K."/>
            <person name="Dewoody J.A."/>
        </authorList>
    </citation>
    <scope>NUCLEOTIDE SEQUENCE [LARGE SCALE GENOMIC DNA]</scope>
    <source>
        <strain evidence="6">ER-17-0199</strain>
        <tissue evidence="6">Blubber</tissue>
    </source>
</reference>
<dbReference type="PANTHER" id="PTHR47247:SF1">
    <property type="entry name" value="KUNITZ-TYPE PROTEASE INHIBITOR 2"/>
    <property type="match status" value="1"/>
</dbReference>
<gene>
    <name evidence="6" type="ORF">J1605_019796</name>
</gene>
<keyword evidence="5" id="KW-1133">Transmembrane helix</keyword>
<keyword evidence="2" id="KW-0722">Serine protease inhibitor</keyword>
<sequence length="189" mass="20093">MPGNKNSYLSKEECMQRCLGKQLCPAPPRTKVVVLAGLFVMVPILLLGASAVCLIRVGRRNQERAPRTVWSSGGDKELLATPLSPGIAGSSPEAAAREGRAVEGGGVSSSVLGVDWPGRGQWRPESSDYGSGIMSDKRPSAEAQARRLPDSFKARAGARVIQRLPDARPCASAFRSLSRGMHADEDVPV</sequence>
<keyword evidence="5" id="KW-0812">Transmembrane</keyword>
<evidence type="ECO:0000256" key="1">
    <source>
        <dbReference type="ARBA" id="ARBA00022690"/>
    </source>
</evidence>
<proteinExistence type="predicted"/>
<evidence type="ECO:0000313" key="6">
    <source>
        <dbReference type="EMBL" id="KAJ8792577.1"/>
    </source>
</evidence>
<dbReference type="AlphaFoldDB" id="A0AB34HN87"/>
<accession>A0AB34HN87</accession>
<evidence type="ECO:0000256" key="5">
    <source>
        <dbReference type="SAM" id="Phobius"/>
    </source>
</evidence>
<evidence type="ECO:0000256" key="3">
    <source>
        <dbReference type="ARBA" id="ARBA00023157"/>
    </source>
</evidence>
<evidence type="ECO:0000256" key="4">
    <source>
        <dbReference type="SAM" id="MobiDB-lite"/>
    </source>
</evidence>
<feature type="transmembrane region" description="Helical" evidence="5">
    <location>
        <begin position="32"/>
        <end position="57"/>
    </location>
</feature>
<protein>
    <submittedName>
        <fullName evidence="6">Uncharacterized protein</fullName>
    </submittedName>
</protein>
<dbReference type="EMBL" id="JAIQCJ010001090">
    <property type="protein sequence ID" value="KAJ8792577.1"/>
    <property type="molecule type" value="Genomic_DNA"/>
</dbReference>
<dbReference type="GO" id="GO:0004867">
    <property type="term" value="F:serine-type endopeptidase inhibitor activity"/>
    <property type="evidence" value="ECO:0007669"/>
    <property type="project" value="UniProtKB-KW"/>
</dbReference>
<keyword evidence="3" id="KW-1015">Disulfide bond</keyword>
<feature type="compositionally biased region" description="Basic and acidic residues" evidence="4">
    <location>
        <begin position="135"/>
        <end position="149"/>
    </location>
</feature>